<evidence type="ECO:0000313" key="14">
    <source>
        <dbReference type="EMBL" id="EGZ15504.1"/>
    </source>
</evidence>
<feature type="compositionally biased region" description="Basic residues" evidence="11">
    <location>
        <begin position="269"/>
        <end position="278"/>
    </location>
</feature>
<evidence type="ECO:0000259" key="13">
    <source>
        <dbReference type="Pfam" id="PF15309"/>
    </source>
</evidence>
<evidence type="ECO:0000256" key="6">
    <source>
        <dbReference type="ARBA" id="ARBA00022792"/>
    </source>
</evidence>
<evidence type="ECO:0000256" key="7">
    <source>
        <dbReference type="ARBA" id="ARBA00022989"/>
    </source>
</evidence>
<sequence length="351" mass="40549">MARSSSSMSESLLEEQHVSPPIERNLDDQVHDNRSQQSLASSYLSKVSDESSDSEIPRHGRGQQAMQFTLEEIKEQVSRLPPPPLGSLDMSQPPAPLQKLNDGQEGKEMSLAESFQRRHPGFGRRAESHREKLKRQRNKQREQEQGQELLQQREPERKPAPKSDTTVQDSRSRGATDPLPPEKQLLLDRLASGSRAKISSREMKERSRRLYRQLPEVVERKRQEEVMRRRRERLNELREQEKVRDTLMLRTAVRRFSAAATKQQPPSVRPKKHGKKKKNHFATAGLPLVLFIVGGYVALTQFVGGKYEARDHLVKSQSEHMFNLEEEHKRMTKKLQLDDFELKPVPKPEDP</sequence>
<evidence type="ECO:0000256" key="2">
    <source>
        <dbReference type="ARBA" id="ARBA00004434"/>
    </source>
</evidence>
<dbReference type="GO" id="GO:0005813">
    <property type="term" value="C:centrosome"/>
    <property type="evidence" value="ECO:0007669"/>
    <property type="project" value="UniProtKB-SubCell"/>
</dbReference>
<comment type="similarity">
    <text evidence="3">Belongs to the COX16 family.</text>
</comment>
<dbReference type="Pfam" id="PF14138">
    <property type="entry name" value="COX16"/>
    <property type="match status" value="1"/>
</dbReference>
<keyword evidence="4" id="KW-0963">Cytoplasm</keyword>
<feature type="compositionally biased region" description="Basic and acidic residues" evidence="11">
    <location>
        <begin position="24"/>
        <end position="34"/>
    </location>
</feature>
<accession>G4ZQH6</accession>
<evidence type="ECO:0000256" key="3">
    <source>
        <dbReference type="ARBA" id="ARBA00008370"/>
    </source>
</evidence>
<evidence type="ECO:0000256" key="4">
    <source>
        <dbReference type="ARBA" id="ARBA00022490"/>
    </source>
</evidence>
<evidence type="ECO:0000256" key="9">
    <source>
        <dbReference type="ARBA" id="ARBA00023136"/>
    </source>
</evidence>
<dbReference type="Proteomes" id="UP000002640">
    <property type="component" value="Unassembled WGS sequence"/>
</dbReference>
<feature type="region of interest" description="Disordered" evidence="11">
    <location>
        <begin position="257"/>
        <end position="278"/>
    </location>
</feature>
<keyword evidence="15" id="KW-1185">Reference proteome</keyword>
<dbReference type="AlphaFoldDB" id="G4ZQH6"/>
<organism evidence="14 15">
    <name type="scientific">Phytophthora sojae (strain P6497)</name>
    <name type="common">Soybean stem and root rot agent</name>
    <name type="synonym">Phytophthora megasperma f. sp. glycines</name>
    <dbReference type="NCBI Taxonomy" id="1094619"/>
    <lineage>
        <taxon>Eukaryota</taxon>
        <taxon>Sar</taxon>
        <taxon>Stramenopiles</taxon>
        <taxon>Oomycota</taxon>
        <taxon>Peronosporomycetes</taxon>
        <taxon>Peronosporales</taxon>
        <taxon>Peronosporaceae</taxon>
        <taxon>Phytophthora</taxon>
    </lineage>
</organism>
<dbReference type="KEGG" id="psoj:PHYSODRAFT_546257"/>
<evidence type="ECO:0000256" key="1">
    <source>
        <dbReference type="ARBA" id="ARBA00004300"/>
    </source>
</evidence>
<dbReference type="OMA" id="KSQSEHM"/>
<proteinExistence type="inferred from homology"/>
<evidence type="ECO:0000313" key="15">
    <source>
        <dbReference type="Proteomes" id="UP000002640"/>
    </source>
</evidence>
<dbReference type="InterPro" id="IPR020164">
    <property type="entry name" value="Cyt_c_Oxase_assmbl_COX16"/>
</dbReference>
<keyword evidence="6" id="KW-0999">Mitochondrion inner membrane</keyword>
<feature type="transmembrane region" description="Helical" evidence="12">
    <location>
        <begin position="281"/>
        <end position="303"/>
    </location>
</feature>
<evidence type="ECO:0000256" key="5">
    <source>
        <dbReference type="ARBA" id="ARBA00022692"/>
    </source>
</evidence>
<evidence type="ECO:0000256" key="11">
    <source>
        <dbReference type="SAM" id="MobiDB-lite"/>
    </source>
</evidence>
<dbReference type="Pfam" id="PF15309">
    <property type="entry name" value="ALMS_motif"/>
    <property type="match status" value="1"/>
</dbReference>
<feature type="compositionally biased region" description="Low complexity" evidence="11">
    <location>
        <begin position="1"/>
        <end position="11"/>
    </location>
</feature>
<keyword evidence="9 12" id="KW-0472">Membrane</keyword>
<feature type="compositionally biased region" description="Polar residues" evidence="11">
    <location>
        <begin position="35"/>
        <end position="45"/>
    </location>
</feature>
<feature type="region of interest" description="Disordered" evidence="11">
    <location>
        <begin position="1"/>
        <end position="208"/>
    </location>
</feature>
<evidence type="ECO:0000256" key="12">
    <source>
        <dbReference type="SAM" id="Phobius"/>
    </source>
</evidence>
<name>G4ZQH6_PHYSP</name>
<dbReference type="InParanoid" id="G4ZQH6"/>
<dbReference type="InterPro" id="IPR029299">
    <property type="entry name" value="ALMS_motif"/>
</dbReference>
<keyword evidence="7 12" id="KW-1133">Transmembrane helix</keyword>
<feature type="domain" description="ALMS motif" evidence="13">
    <location>
        <begin position="108"/>
        <end position="240"/>
    </location>
</feature>
<keyword evidence="8" id="KW-0496">Mitochondrion</keyword>
<comment type="subcellular location">
    <subcellularLocation>
        <location evidence="1">Cytoplasm</location>
        <location evidence="1">Cytoskeleton</location>
        <location evidence="1">Microtubule organizing center</location>
        <location evidence="1">Centrosome</location>
    </subcellularLocation>
    <subcellularLocation>
        <location evidence="2">Mitochondrion inner membrane</location>
        <topology evidence="2">Single-pass membrane protein</topology>
    </subcellularLocation>
</comment>
<dbReference type="GeneID" id="20662595"/>
<dbReference type="EMBL" id="JH159155">
    <property type="protein sequence ID" value="EGZ15504.1"/>
    <property type="molecule type" value="Genomic_DNA"/>
</dbReference>
<dbReference type="GO" id="GO:0005743">
    <property type="term" value="C:mitochondrial inner membrane"/>
    <property type="evidence" value="ECO:0007669"/>
    <property type="project" value="UniProtKB-SubCell"/>
</dbReference>
<keyword evidence="10" id="KW-0206">Cytoskeleton</keyword>
<keyword evidence="5 12" id="KW-0812">Transmembrane</keyword>
<evidence type="ECO:0000256" key="10">
    <source>
        <dbReference type="ARBA" id="ARBA00023212"/>
    </source>
</evidence>
<dbReference type="RefSeq" id="XP_009529253.1">
    <property type="nucleotide sequence ID" value="XM_009530958.1"/>
</dbReference>
<feature type="compositionally biased region" description="Basic and acidic residues" evidence="11">
    <location>
        <begin position="151"/>
        <end position="161"/>
    </location>
</feature>
<evidence type="ECO:0000256" key="8">
    <source>
        <dbReference type="ARBA" id="ARBA00023128"/>
    </source>
</evidence>
<reference evidence="14 15" key="1">
    <citation type="journal article" date="2006" name="Science">
        <title>Phytophthora genome sequences uncover evolutionary origins and mechanisms of pathogenesis.</title>
        <authorList>
            <person name="Tyler B.M."/>
            <person name="Tripathy S."/>
            <person name="Zhang X."/>
            <person name="Dehal P."/>
            <person name="Jiang R.H."/>
            <person name="Aerts A."/>
            <person name="Arredondo F.D."/>
            <person name="Baxter L."/>
            <person name="Bensasson D."/>
            <person name="Beynon J.L."/>
            <person name="Chapman J."/>
            <person name="Damasceno C.M."/>
            <person name="Dorrance A.E."/>
            <person name="Dou D."/>
            <person name="Dickerman A.W."/>
            <person name="Dubchak I.L."/>
            <person name="Garbelotto M."/>
            <person name="Gijzen M."/>
            <person name="Gordon S.G."/>
            <person name="Govers F."/>
            <person name="Grunwald N.J."/>
            <person name="Huang W."/>
            <person name="Ivors K.L."/>
            <person name="Jones R.W."/>
            <person name="Kamoun S."/>
            <person name="Krampis K."/>
            <person name="Lamour K.H."/>
            <person name="Lee M.K."/>
            <person name="McDonald W.H."/>
            <person name="Medina M."/>
            <person name="Meijer H.J."/>
            <person name="Nordberg E.K."/>
            <person name="Maclean D.J."/>
            <person name="Ospina-Giraldo M.D."/>
            <person name="Morris P.F."/>
            <person name="Phuntumart V."/>
            <person name="Putnam N.H."/>
            <person name="Rash S."/>
            <person name="Rose J.K."/>
            <person name="Sakihama Y."/>
            <person name="Salamov A.A."/>
            <person name="Savidor A."/>
            <person name="Scheuring C.F."/>
            <person name="Smith B.M."/>
            <person name="Sobral B.W."/>
            <person name="Terry A."/>
            <person name="Torto-Alalibo T.A."/>
            <person name="Win J."/>
            <person name="Xu Z."/>
            <person name="Zhang H."/>
            <person name="Grigoriev I.V."/>
            <person name="Rokhsar D.S."/>
            <person name="Boore J.L."/>
        </authorList>
    </citation>
    <scope>NUCLEOTIDE SEQUENCE [LARGE SCALE GENOMIC DNA]</scope>
    <source>
        <strain evidence="14 15">P6497</strain>
    </source>
</reference>
<gene>
    <name evidence="14" type="ORF">PHYSODRAFT_546257</name>
</gene>
<protein>
    <recommendedName>
        <fullName evidence="13">ALMS motif domain-containing protein</fullName>
    </recommendedName>
</protein>